<name>A0A4V2EXM1_9MICO</name>
<accession>A0A4V2EXM1</accession>
<keyword evidence="3" id="KW-0808">Transferase</keyword>
<dbReference type="AlphaFoldDB" id="A0A4V2EXM1"/>
<dbReference type="InterPro" id="IPR001173">
    <property type="entry name" value="Glyco_trans_2-like"/>
</dbReference>
<comment type="caution">
    <text evidence="3">The sequence shown here is derived from an EMBL/GenBank/DDBJ whole genome shotgun (WGS) entry which is preliminary data.</text>
</comment>
<dbReference type="Pfam" id="PF00535">
    <property type="entry name" value="Glycos_transf_2"/>
    <property type="match status" value="1"/>
</dbReference>
<protein>
    <submittedName>
        <fullName evidence="3">Glycosyltransferase involved in cell wall biosynthesis</fullName>
    </submittedName>
</protein>
<proteinExistence type="inferred from homology"/>
<evidence type="ECO:0000256" key="1">
    <source>
        <dbReference type="ARBA" id="ARBA00006739"/>
    </source>
</evidence>
<dbReference type="RefSeq" id="WP_130411538.1">
    <property type="nucleotide sequence ID" value="NZ_SGWX01000001.1"/>
</dbReference>
<dbReference type="PANTHER" id="PTHR48090:SF7">
    <property type="entry name" value="RFBJ PROTEIN"/>
    <property type="match status" value="1"/>
</dbReference>
<dbReference type="EMBL" id="SGWX01000001">
    <property type="protein sequence ID" value="RZS59970.1"/>
    <property type="molecule type" value="Genomic_DNA"/>
</dbReference>
<dbReference type="GO" id="GO:0016740">
    <property type="term" value="F:transferase activity"/>
    <property type="evidence" value="ECO:0007669"/>
    <property type="project" value="UniProtKB-KW"/>
</dbReference>
<dbReference type="OrthoDB" id="9810303at2"/>
<sequence length="247" mass="26327">MTSPPSQRVLIVLPAWNEEAAIAAVLDEVATVLPWADLLVVNDGSTDDTAAVARSTGRATIVDLPLNLGVGGAMRAGYKYAHRQGYDVAIQLDADGQHDPADVPRLLAAMREHSADLVIGARFAGTGSYEVGGPRRWAMRLLSWVLSRVVGTRLTDTTSGFKASGPAAIEVFAQDYPAEYLGDTVEALVIAARAHLRVAQVGVEMRERAAGAPSHNPLKAAVYLGRVMLALVVAMSRPMKPLHEEAR</sequence>
<dbReference type="SUPFAM" id="SSF53448">
    <property type="entry name" value="Nucleotide-diphospho-sugar transferases"/>
    <property type="match status" value="1"/>
</dbReference>
<comment type="similarity">
    <text evidence="1">Belongs to the glycosyltransferase 2 family.</text>
</comment>
<dbReference type="InterPro" id="IPR029044">
    <property type="entry name" value="Nucleotide-diphossugar_trans"/>
</dbReference>
<evidence type="ECO:0000259" key="2">
    <source>
        <dbReference type="Pfam" id="PF00535"/>
    </source>
</evidence>
<dbReference type="PANTHER" id="PTHR48090">
    <property type="entry name" value="UNDECAPRENYL-PHOSPHATE 4-DEOXY-4-FORMAMIDO-L-ARABINOSE TRANSFERASE-RELATED"/>
    <property type="match status" value="1"/>
</dbReference>
<dbReference type="Gene3D" id="3.90.550.10">
    <property type="entry name" value="Spore Coat Polysaccharide Biosynthesis Protein SpsA, Chain A"/>
    <property type="match status" value="1"/>
</dbReference>
<reference evidence="3 4" key="1">
    <citation type="submission" date="2019-02" db="EMBL/GenBank/DDBJ databases">
        <title>Sequencing the genomes of 1000 actinobacteria strains.</title>
        <authorList>
            <person name="Klenk H.-P."/>
        </authorList>
    </citation>
    <scope>NUCLEOTIDE SEQUENCE [LARGE SCALE GENOMIC DNA]</scope>
    <source>
        <strain evidence="3 4">DSM 16932</strain>
    </source>
</reference>
<keyword evidence="4" id="KW-1185">Reference proteome</keyword>
<dbReference type="CDD" id="cd04179">
    <property type="entry name" value="DPM_DPG-synthase_like"/>
    <property type="match status" value="1"/>
</dbReference>
<organism evidence="3 4">
    <name type="scientific">Xylanimonas ulmi</name>
    <dbReference type="NCBI Taxonomy" id="228973"/>
    <lineage>
        <taxon>Bacteria</taxon>
        <taxon>Bacillati</taxon>
        <taxon>Actinomycetota</taxon>
        <taxon>Actinomycetes</taxon>
        <taxon>Micrococcales</taxon>
        <taxon>Promicromonosporaceae</taxon>
        <taxon>Xylanimonas</taxon>
    </lineage>
</organism>
<gene>
    <name evidence="3" type="ORF">EV386_0210</name>
</gene>
<evidence type="ECO:0000313" key="3">
    <source>
        <dbReference type="EMBL" id="RZS59970.1"/>
    </source>
</evidence>
<dbReference type="InterPro" id="IPR050256">
    <property type="entry name" value="Glycosyltransferase_2"/>
</dbReference>
<feature type="domain" description="Glycosyltransferase 2-like" evidence="2">
    <location>
        <begin position="11"/>
        <end position="138"/>
    </location>
</feature>
<evidence type="ECO:0000313" key="4">
    <source>
        <dbReference type="Proteomes" id="UP000293852"/>
    </source>
</evidence>
<dbReference type="Proteomes" id="UP000293852">
    <property type="component" value="Unassembled WGS sequence"/>
</dbReference>